<dbReference type="Proteomes" id="UP001238467">
    <property type="component" value="Unassembled WGS sequence"/>
</dbReference>
<proteinExistence type="predicted"/>
<dbReference type="InterPro" id="IPR015421">
    <property type="entry name" value="PyrdxlP-dep_Trfase_major"/>
</dbReference>
<dbReference type="InterPro" id="IPR000653">
    <property type="entry name" value="DegT/StrS_aminotransferase"/>
</dbReference>
<protein>
    <submittedName>
        <fullName evidence="2">dTDP-4-amino-4,6-dideoxygalactose transaminase</fullName>
    </submittedName>
</protein>
<sequence length="91" mass="10059">MRKVKGQGQSFVQRCWHDQLVFSDRMTKVAAAIGLPQLERQADILASKRRIAERHHELPADDSGAFQRPGDGVVSTDGHAVVRTDSSAHEP</sequence>
<evidence type="ECO:0000313" key="2">
    <source>
        <dbReference type="EMBL" id="MDQ0347319.1"/>
    </source>
</evidence>
<comment type="caution">
    <text evidence="2">The sequence shown here is derived from an EMBL/GenBank/DDBJ whole genome shotgun (WGS) entry which is preliminary data.</text>
</comment>
<gene>
    <name evidence="2" type="ORF">J2S76_001743</name>
</gene>
<dbReference type="Gene3D" id="3.40.640.10">
    <property type="entry name" value="Type I PLP-dependent aspartate aminotransferase-like (Major domain)"/>
    <property type="match status" value="1"/>
</dbReference>
<reference evidence="2 3" key="1">
    <citation type="submission" date="2023-07" db="EMBL/GenBank/DDBJ databases">
        <title>Genomic Encyclopedia of Type Strains, Phase IV (KMG-IV): sequencing the most valuable type-strain genomes for metagenomic binning, comparative biology and taxonomic classification.</title>
        <authorList>
            <person name="Goeker M."/>
        </authorList>
    </citation>
    <scope>NUCLEOTIDE SEQUENCE [LARGE SCALE GENOMIC DNA]</scope>
    <source>
        <strain evidence="2 3">DSM 1277</strain>
    </source>
</reference>
<evidence type="ECO:0000313" key="3">
    <source>
        <dbReference type="Proteomes" id="UP001238467"/>
    </source>
</evidence>
<feature type="region of interest" description="Disordered" evidence="1">
    <location>
        <begin position="55"/>
        <end position="91"/>
    </location>
</feature>
<organism evidence="2 3">
    <name type="scientific">Ancylobacter vacuolatus</name>
    <dbReference type="NCBI Taxonomy" id="223389"/>
    <lineage>
        <taxon>Bacteria</taxon>
        <taxon>Pseudomonadati</taxon>
        <taxon>Pseudomonadota</taxon>
        <taxon>Alphaproteobacteria</taxon>
        <taxon>Hyphomicrobiales</taxon>
        <taxon>Xanthobacteraceae</taxon>
        <taxon>Ancylobacter</taxon>
    </lineage>
</organism>
<name>A0ABU0DG03_9HYPH</name>
<dbReference type="Pfam" id="PF01041">
    <property type="entry name" value="DegT_DnrJ_EryC1"/>
    <property type="match status" value="1"/>
</dbReference>
<keyword evidence="3" id="KW-1185">Reference proteome</keyword>
<evidence type="ECO:0000256" key="1">
    <source>
        <dbReference type="SAM" id="MobiDB-lite"/>
    </source>
</evidence>
<dbReference type="EMBL" id="JAUSUH010000003">
    <property type="protein sequence ID" value="MDQ0347319.1"/>
    <property type="molecule type" value="Genomic_DNA"/>
</dbReference>
<feature type="compositionally biased region" description="Basic and acidic residues" evidence="1">
    <location>
        <begin position="80"/>
        <end position="91"/>
    </location>
</feature>
<accession>A0ABU0DG03</accession>